<sequence length="144" mass="15256">MVDARCALMLKLCSASWAHHFVSPTPHPLPHTCKPILVPVLDLSFDSIANIGYLCPQLRAPPPHNCGSKLGSQLWPQLGQGAERRFSCCKGRGVLACGAGCLKGLAYHLVGCPAGPHIVTITGGLSWRRGLECVEGGAVFNGPY</sequence>
<name>A0A6J5UEL4_PRUAR</name>
<organism evidence="1 2">
    <name type="scientific">Prunus armeniaca</name>
    <name type="common">Apricot</name>
    <name type="synonym">Armeniaca vulgaris</name>
    <dbReference type="NCBI Taxonomy" id="36596"/>
    <lineage>
        <taxon>Eukaryota</taxon>
        <taxon>Viridiplantae</taxon>
        <taxon>Streptophyta</taxon>
        <taxon>Embryophyta</taxon>
        <taxon>Tracheophyta</taxon>
        <taxon>Spermatophyta</taxon>
        <taxon>Magnoliopsida</taxon>
        <taxon>eudicotyledons</taxon>
        <taxon>Gunneridae</taxon>
        <taxon>Pentapetalae</taxon>
        <taxon>rosids</taxon>
        <taxon>fabids</taxon>
        <taxon>Rosales</taxon>
        <taxon>Rosaceae</taxon>
        <taxon>Amygdaloideae</taxon>
        <taxon>Amygdaleae</taxon>
        <taxon>Prunus</taxon>
    </lineage>
</organism>
<reference evidence="1 2" key="1">
    <citation type="submission" date="2020-05" db="EMBL/GenBank/DDBJ databases">
        <authorList>
            <person name="Campoy J."/>
            <person name="Schneeberger K."/>
            <person name="Spophaly S."/>
        </authorList>
    </citation>
    <scope>NUCLEOTIDE SEQUENCE [LARGE SCALE GENOMIC DNA]</scope>
    <source>
        <strain evidence="1">PruArmRojPasFocal</strain>
    </source>
</reference>
<accession>A0A6J5UEL4</accession>
<dbReference type="AlphaFoldDB" id="A0A6J5UEL4"/>
<dbReference type="EMBL" id="CAEKDK010000003">
    <property type="protein sequence ID" value="CAB4274729.1"/>
    <property type="molecule type" value="Genomic_DNA"/>
</dbReference>
<proteinExistence type="predicted"/>
<gene>
    <name evidence="1" type="ORF">CURHAP_LOCUS23313</name>
</gene>
<evidence type="ECO:0000313" key="2">
    <source>
        <dbReference type="Proteomes" id="UP000507222"/>
    </source>
</evidence>
<protein>
    <submittedName>
        <fullName evidence="1">Uncharacterized protein</fullName>
    </submittedName>
</protein>
<evidence type="ECO:0000313" key="1">
    <source>
        <dbReference type="EMBL" id="CAB4274729.1"/>
    </source>
</evidence>
<dbReference type="Proteomes" id="UP000507222">
    <property type="component" value="Unassembled WGS sequence"/>
</dbReference>